<dbReference type="OrthoDB" id="9812962at2"/>
<comment type="caution">
    <text evidence="2">The sequence shown here is derived from an EMBL/GenBank/DDBJ whole genome shotgun (WGS) entry which is preliminary data.</text>
</comment>
<evidence type="ECO:0000259" key="1">
    <source>
        <dbReference type="Pfam" id="PF24032"/>
    </source>
</evidence>
<evidence type="ECO:0000313" key="3">
    <source>
        <dbReference type="Proteomes" id="UP000013981"/>
    </source>
</evidence>
<dbReference type="InterPro" id="IPR056937">
    <property type="entry name" value="YqbQ/XkdQ"/>
</dbReference>
<protein>
    <recommendedName>
        <fullName evidence="1">YqbQ/XkdQ domain-containing protein</fullName>
    </recommendedName>
</protein>
<dbReference type="eggNOG" id="COG3500">
    <property type="taxonomic scope" value="Bacteria"/>
</dbReference>
<dbReference type="EMBL" id="AQOB01000004">
    <property type="protein sequence ID" value="EOQ38320.1"/>
    <property type="molecule type" value="Genomic_DNA"/>
</dbReference>
<name>R8W027_9FIRM</name>
<accession>R8W027</accession>
<feature type="domain" description="YqbQ/XkdQ" evidence="1">
    <location>
        <begin position="27"/>
        <end position="320"/>
    </location>
</feature>
<keyword evidence="3" id="KW-1185">Reference proteome</keyword>
<dbReference type="PATRIC" id="fig|1203606.4.peg.1313"/>
<dbReference type="AlphaFoldDB" id="R8W027"/>
<dbReference type="SUPFAM" id="SSF69279">
    <property type="entry name" value="Phage tail proteins"/>
    <property type="match status" value="1"/>
</dbReference>
<sequence length="323" mass="35398">MDDYKVICNGYDVTARIGDLTSTDDIAQLSMSISCKAVRNPHDKLMPAFTFTSGDKWQLFNGSTMIFRGIITKTGLDGSITANDFGVYLNKSKIIFQCNGVAADDAIRQLCQKAGVSVGSVPSMPTTITEVYIAQEPSTILSDILDKVTAERGIKYFSRVEPDRGLCIYPYPTTPIALSVQLARNLRPFDPTWSLGAVSGEDSMDDLRNQVSVYREEGDTARILATATDSGSISKYGWLQHMESADEGTTAAQAQQLASQKLRELNRLTRTRKVDNLLGADVRAGTMLRFSSDAFGLTGDWIIKQVTHTYAPQHTMSLEVIAP</sequence>
<proteinExistence type="predicted"/>
<evidence type="ECO:0000313" key="2">
    <source>
        <dbReference type="EMBL" id="EOQ38320.1"/>
    </source>
</evidence>
<gene>
    <name evidence="2" type="ORF">HMPREF1526_01350</name>
</gene>
<organism evidence="2 3">
    <name type="scientific">Butyricicoccus pullicaecorum 1.2</name>
    <dbReference type="NCBI Taxonomy" id="1203606"/>
    <lineage>
        <taxon>Bacteria</taxon>
        <taxon>Bacillati</taxon>
        <taxon>Bacillota</taxon>
        <taxon>Clostridia</taxon>
        <taxon>Eubacteriales</taxon>
        <taxon>Butyricicoccaceae</taxon>
        <taxon>Butyricicoccus</taxon>
    </lineage>
</organism>
<dbReference type="HOGENOM" id="CLU_060297_2_0_9"/>
<dbReference type="Proteomes" id="UP000013981">
    <property type="component" value="Unassembled WGS sequence"/>
</dbReference>
<reference evidence="2 3" key="1">
    <citation type="submission" date="2013-01" db="EMBL/GenBank/DDBJ databases">
        <title>The Genome Sequence of Butyricicoccus pullicaecorum 1.2.</title>
        <authorList>
            <consortium name="The Broad Institute Genome Sequencing Platform"/>
            <person name="Earl A."/>
            <person name="Ward D."/>
            <person name="Feldgarden M."/>
            <person name="Gevers D."/>
            <person name="Van Immerseel F."/>
            <person name="Eeckhaut V."/>
            <person name="Walker B."/>
            <person name="Young S.K."/>
            <person name="Zeng Q."/>
            <person name="Gargeya S."/>
            <person name="Fitzgerald M."/>
            <person name="Haas B."/>
            <person name="Abouelleil A."/>
            <person name="Alvarado L."/>
            <person name="Arachchi H.M."/>
            <person name="Berlin A.M."/>
            <person name="Chapman S.B."/>
            <person name="Dewar J."/>
            <person name="Goldberg J."/>
            <person name="Griggs A."/>
            <person name="Gujja S."/>
            <person name="Hansen M."/>
            <person name="Howarth C."/>
            <person name="Imamovic A."/>
            <person name="Larimer J."/>
            <person name="McCowan C."/>
            <person name="Murphy C."/>
            <person name="Neiman D."/>
            <person name="Pearson M."/>
            <person name="Priest M."/>
            <person name="Roberts A."/>
            <person name="Saif S."/>
            <person name="Shea T."/>
            <person name="Sisk P."/>
            <person name="Sykes S."/>
            <person name="Wortman J."/>
            <person name="Nusbaum C."/>
            <person name="Birren B."/>
        </authorList>
    </citation>
    <scope>NUCLEOTIDE SEQUENCE [LARGE SCALE GENOMIC DNA]</scope>
    <source>
        <strain evidence="2 3">1.2</strain>
    </source>
</reference>
<dbReference type="RefSeq" id="WP_016147519.1">
    <property type="nucleotide sequence ID" value="NZ_KB976103.1"/>
</dbReference>
<dbReference type="Pfam" id="PF24032">
    <property type="entry name" value="YQBQ"/>
    <property type="match status" value="1"/>
</dbReference>